<protein>
    <submittedName>
        <fullName evidence="1">Uncharacterized protein</fullName>
    </submittedName>
</protein>
<dbReference type="EMBL" id="NEKC01000001">
    <property type="protein sequence ID" value="OTA30246.1"/>
    <property type="molecule type" value="Genomic_DNA"/>
</dbReference>
<dbReference type="Proteomes" id="UP000243540">
    <property type="component" value="Unassembled WGS sequence"/>
</dbReference>
<dbReference type="RefSeq" id="WP_086105887.1">
    <property type="nucleotide sequence ID" value="NZ_NEKB01000001.1"/>
</dbReference>
<gene>
    <name evidence="1" type="ORF">B9T39_00635</name>
</gene>
<evidence type="ECO:0000313" key="1">
    <source>
        <dbReference type="EMBL" id="OTA30246.1"/>
    </source>
</evidence>
<reference evidence="1 2" key="1">
    <citation type="submission" date="2017-04" db="EMBL/GenBank/DDBJ databases">
        <title>Draft genome sequences of Alloscardovia macacae UMA81211 and UMA81212 isolated from the feces of a rhesus macaque (Macaca mulatta).</title>
        <authorList>
            <person name="Albert K."/>
            <person name="Sela D.A."/>
        </authorList>
    </citation>
    <scope>NUCLEOTIDE SEQUENCE [LARGE SCALE GENOMIC DNA]</scope>
    <source>
        <strain evidence="1 2">UMA81212</strain>
    </source>
</reference>
<dbReference type="InterPro" id="IPR024047">
    <property type="entry name" value="MM3350-like_sf"/>
</dbReference>
<accession>A0A1Y2T2G5</accession>
<name>A0A1Y2T2G5_9BIFI</name>
<dbReference type="Gene3D" id="3.10.290.30">
    <property type="entry name" value="MM3350-like"/>
    <property type="match status" value="1"/>
</dbReference>
<dbReference type="SUPFAM" id="SSF159941">
    <property type="entry name" value="MM3350-like"/>
    <property type="match status" value="1"/>
</dbReference>
<sequence>MNDHFSDGLLPDGMTLDDVSMRQAHHILATTRMQLEMARQTYEAARELMDRKLRSIEDKRDLAISMSDALSAIRPDKARLLYNFGLTSDYAFGQITKDDLLALPKIGASTVRDIEDEGIQFADVTTLEKNSWLIEVAYDSFIDDSPVARAQAELAAPMTARNLARYGHIRHYRASRLLHAPKELNFFELANAAIQFLGYENNAPHAFFLDGQAWSPAAAYYPGILSEQGFTGVGTTEDTPLSVLKEGQEFLLVFDFADEWHFRCRVKSETFGTPDLEEGIWVANESGWMPRRPGYRPGVAVDELGELGEPGRSGESWL</sequence>
<evidence type="ECO:0000313" key="2">
    <source>
        <dbReference type="Proteomes" id="UP000243540"/>
    </source>
</evidence>
<dbReference type="AlphaFoldDB" id="A0A1Y2T2G5"/>
<proteinExistence type="predicted"/>
<dbReference type="STRING" id="1160091.B9T39_00635"/>
<organism evidence="1 2">
    <name type="scientific">Alloscardovia macacae</name>
    <dbReference type="NCBI Taxonomy" id="1160091"/>
    <lineage>
        <taxon>Bacteria</taxon>
        <taxon>Bacillati</taxon>
        <taxon>Actinomycetota</taxon>
        <taxon>Actinomycetes</taxon>
        <taxon>Bifidobacteriales</taxon>
        <taxon>Bifidobacteriaceae</taxon>
        <taxon>Alloscardovia</taxon>
    </lineage>
</organism>
<comment type="caution">
    <text evidence="1">The sequence shown here is derived from an EMBL/GenBank/DDBJ whole genome shotgun (WGS) entry which is preliminary data.</text>
</comment>
<dbReference type="OrthoDB" id="9816539at2"/>